<dbReference type="Proteomes" id="UP000005426">
    <property type="component" value="Unassembled WGS sequence"/>
</dbReference>
<evidence type="ECO:0000313" key="2">
    <source>
        <dbReference type="Proteomes" id="UP000005426"/>
    </source>
</evidence>
<keyword evidence="2" id="KW-1185">Reference proteome</keyword>
<dbReference type="EMBL" id="ABDG02000019">
    <property type="protein sequence ID" value="EHK48054.1"/>
    <property type="molecule type" value="Genomic_DNA"/>
</dbReference>
<name>G9NMC3_HYPAI</name>
<organism evidence="1 2">
    <name type="scientific">Hypocrea atroviridis (strain ATCC 20476 / IMI 206040)</name>
    <name type="common">Trichoderma atroviride</name>
    <dbReference type="NCBI Taxonomy" id="452589"/>
    <lineage>
        <taxon>Eukaryota</taxon>
        <taxon>Fungi</taxon>
        <taxon>Dikarya</taxon>
        <taxon>Ascomycota</taxon>
        <taxon>Pezizomycotina</taxon>
        <taxon>Sordariomycetes</taxon>
        <taxon>Hypocreomycetidae</taxon>
        <taxon>Hypocreales</taxon>
        <taxon>Hypocreaceae</taxon>
        <taxon>Trichoderma</taxon>
    </lineage>
</organism>
<reference evidence="1 2" key="1">
    <citation type="journal article" date="2011" name="Genome Biol.">
        <title>Comparative genome sequence analysis underscores mycoparasitism as the ancestral life style of Trichoderma.</title>
        <authorList>
            <person name="Kubicek C.P."/>
            <person name="Herrera-Estrella A."/>
            <person name="Seidl-Seiboth V."/>
            <person name="Martinez D.A."/>
            <person name="Druzhinina I.S."/>
            <person name="Thon M."/>
            <person name="Zeilinger S."/>
            <person name="Casas-Flores S."/>
            <person name="Horwitz B.A."/>
            <person name="Mukherjee P.K."/>
            <person name="Mukherjee M."/>
            <person name="Kredics L."/>
            <person name="Alcaraz L.D."/>
            <person name="Aerts A."/>
            <person name="Antal Z."/>
            <person name="Atanasova L."/>
            <person name="Cervantes-Badillo M.G."/>
            <person name="Challacombe J."/>
            <person name="Chertkov O."/>
            <person name="McCluskey K."/>
            <person name="Coulpier F."/>
            <person name="Deshpande N."/>
            <person name="von Doehren H."/>
            <person name="Ebbole D.J."/>
            <person name="Esquivel-Naranjo E.U."/>
            <person name="Fekete E."/>
            <person name="Flipphi M."/>
            <person name="Glaser F."/>
            <person name="Gomez-Rodriguez E.Y."/>
            <person name="Gruber S."/>
            <person name="Han C."/>
            <person name="Henrissat B."/>
            <person name="Hermosa R."/>
            <person name="Hernandez-Onate M."/>
            <person name="Karaffa L."/>
            <person name="Kosti I."/>
            <person name="Le Crom S."/>
            <person name="Lindquist E."/>
            <person name="Lucas S."/>
            <person name="Luebeck M."/>
            <person name="Luebeck P.S."/>
            <person name="Margeot A."/>
            <person name="Metz B."/>
            <person name="Misra M."/>
            <person name="Nevalainen H."/>
            <person name="Omann M."/>
            <person name="Packer N."/>
            <person name="Perrone G."/>
            <person name="Uresti-Rivera E.E."/>
            <person name="Salamov A."/>
            <person name="Schmoll M."/>
            <person name="Seiboth B."/>
            <person name="Shapiro H."/>
            <person name="Sukno S."/>
            <person name="Tamayo-Ramos J.A."/>
            <person name="Tisch D."/>
            <person name="Wiest A."/>
            <person name="Wilkinson H.H."/>
            <person name="Zhang M."/>
            <person name="Coutinho P.M."/>
            <person name="Kenerley C.M."/>
            <person name="Monte E."/>
            <person name="Baker S.E."/>
            <person name="Grigoriev I.V."/>
        </authorList>
    </citation>
    <scope>NUCLEOTIDE SEQUENCE [LARGE SCALE GENOMIC DNA]</scope>
    <source>
        <strain evidence="2">ATCC 20476 / IMI 206040</strain>
    </source>
</reference>
<comment type="caution">
    <text evidence="1">The sequence shown here is derived from an EMBL/GenBank/DDBJ whole genome shotgun (WGS) entry which is preliminary data.</text>
</comment>
<dbReference type="AlphaFoldDB" id="G9NMC3"/>
<sequence length="71" mass="8543">MQQNMKKQRPFNPFIMQKPPVSVPKPNQLIVLPSWSHQFITRETEEGKWWRSLARRARRCHMSNIRAGQTR</sequence>
<gene>
    <name evidence="1" type="ORF">TRIATDRAFT_298263</name>
</gene>
<dbReference type="HOGENOM" id="CLU_2740349_0_0_1"/>
<accession>G9NMC3</accession>
<protein>
    <submittedName>
        <fullName evidence="1">Uncharacterized protein</fullName>
    </submittedName>
</protein>
<evidence type="ECO:0000313" key="1">
    <source>
        <dbReference type="EMBL" id="EHK48054.1"/>
    </source>
</evidence>
<proteinExistence type="predicted"/>